<dbReference type="EMBL" id="JBJVNI010000041">
    <property type="protein sequence ID" value="MFM9615797.1"/>
    <property type="molecule type" value="Genomic_DNA"/>
</dbReference>
<name>A0ABW9I9Z2_9ACTN</name>
<dbReference type="PANTHER" id="PTHR35526">
    <property type="entry name" value="ANTI-SIGMA-F FACTOR RSBW-RELATED"/>
    <property type="match status" value="1"/>
</dbReference>
<dbReference type="CDD" id="cd16936">
    <property type="entry name" value="HATPase_RsbW-like"/>
    <property type="match status" value="1"/>
</dbReference>
<keyword evidence="1" id="KW-0547">Nucleotide-binding</keyword>
<dbReference type="RefSeq" id="WP_409124086.1">
    <property type="nucleotide sequence ID" value="NZ_JBJVNI010000041.1"/>
</dbReference>
<dbReference type="SUPFAM" id="SSF55874">
    <property type="entry name" value="ATPase domain of HSP90 chaperone/DNA topoisomerase II/histidine kinase"/>
    <property type="match status" value="1"/>
</dbReference>
<comment type="caution">
    <text evidence="1">The sequence shown here is derived from an EMBL/GenBank/DDBJ whole genome shotgun (WGS) entry which is preliminary data.</text>
</comment>
<keyword evidence="2" id="KW-1185">Reference proteome</keyword>
<dbReference type="InterPro" id="IPR050267">
    <property type="entry name" value="Anti-sigma-factor_SerPK"/>
</dbReference>
<proteinExistence type="predicted"/>
<evidence type="ECO:0000313" key="2">
    <source>
        <dbReference type="Proteomes" id="UP001631957"/>
    </source>
</evidence>
<protein>
    <submittedName>
        <fullName evidence="1">ATP-binding protein</fullName>
    </submittedName>
</protein>
<keyword evidence="1" id="KW-0067">ATP-binding</keyword>
<accession>A0ABW9I9Z2</accession>
<dbReference type="Proteomes" id="UP001631957">
    <property type="component" value="Unassembled WGS sequence"/>
</dbReference>
<dbReference type="PANTHER" id="PTHR35526:SF3">
    <property type="entry name" value="ANTI-SIGMA-F FACTOR RSBW"/>
    <property type="match status" value="1"/>
</dbReference>
<evidence type="ECO:0000313" key="1">
    <source>
        <dbReference type="EMBL" id="MFM9615797.1"/>
    </source>
</evidence>
<dbReference type="Gene3D" id="3.30.565.10">
    <property type="entry name" value="Histidine kinase-like ATPase, C-terminal domain"/>
    <property type="match status" value="1"/>
</dbReference>
<gene>
    <name evidence="1" type="ORF">ACKI18_44860</name>
</gene>
<dbReference type="GO" id="GO:0005524">
    <property type="term" value="F:ATP binding"/>
    <property type="evidence" value="ECO:0007669"/>
    <property type="project" value="UniProtKB-KW"/>
</dbReference>
<dbReference type="InterPro" id="IPR036890">
    <property type="entry name" value="HATPase_C_sf"/>
</dbReference>
<organism evidence="1 2">
    <name type="scientific">Streptomyces niveiscabiei</name>
    <dbReference type="NCBI Taxonomy" id="164115"/>
    <lineage>
        <taxon>Bacteria</taxon>
        <taxon>Bacillati</taxon>
        <taxon>Actinomycetota</taxon>
        <taxon>Actinomycetes</taxon>
        <taxon>Kitasatosporales</taxon>
        <taxon>Streptomycetaceae</taxon>
        <taxon>Streptomyces</taxon>
    </lineage>
</organism>
<reference evidence="1 2" key="1">
    <citation type="submission" date="2024-12" db="EMBL/GenBank/DDBJ databases">
        <title>Forecasting of Potato common scab and diversities of Pathogenic streptomyces spp. in china.</title>
        <authorList>
            <person name="Handique U."/>
            <person name="Wu J."/>
        </authorList>
    </citation>
    <scope>NUCLEOTIDE SEQUENCE [LARGE SCALE GENOMIC DNA]</scope>
    <source>
        <strain evidence="1 2">ZRIMU1530</strain>
    </source>
</reference>
<sequence>MALSDRITSGGPPPELANAVVHTDTRTVTCVVAASGHRMLGRVEDHGTGSSALVPQRAAPQEERGRGLLLVEAVCQSWGTASPDRGRGGRVVWAILDIAPE</sequence>